<dbReference type="Proteomes" id="UP000593594">
    <property type="component" value="Chromosome"/>
</dbReference>
<protein>
    <submittedName>
        <fullName evidence="3">Arsenate reductase ArsC</fullName>
    </submittedName>
</protein>
<evidence type="ECO:0000313" key="3">
    <source>
        <dbReference type="EMBL" id="QPC42600.1"/>
    </source>
</evidence>
<evidence type="ECO:0000256" key="1">
    <source>
        <dbReference type="ARBA" id="ARBA00022849"/>
    </source>
</evidence>
<dbReference type="SMART" id="SM00226">
    <property type="entry name" value="LMWPc"/>
    <property type="match status" value="1"/>
</dbReference>
<dbReference type="PANTHER" id="PTHR43428:SF1">
    <property type="entry name" value="ARSENATE REDUCTASE"/>
    <property type="match status" value="1"/>
</dbReference>
<evidence type="ECO:0000313" key="4">
    <source>
        <dbReference type="Proteomes" id="UP000593594"/>
    </source>
</evidence>
<dbReference type="Gene3D" id="3.40.50.2300">
    <property type="match status" value="1"/>
</dbReference>
<dbReference type="RefSeq" id="WP_213163835.1">
    <property type="nucleotide sequence ID" value="NZ_CP058214.1"/>
</dbReference>
<sequence>MTRTNVLFLCDDNAARSLMAEAYLNHAGRTQYRAWSAGFEPQEAADPAILTLLADAGIRAGGLHPKALSVFAAADAPRMDLVVSLCAREAPGRGVLPGSPEAVRWPVGDPALSAGLGGGERGALIDLFAEIRQLVDGFLVRSHADAVAVPAMPVSSPFSDRIAENA</sequence>
<dbReference type="InterPro" id="IPR036196">
    <property type="entry name" value="Ptyr_pPase_sf"/>
</dbReference>
<dbReference type="EMBL" id="CP058214">
    <property type="protein sequence ID" value="QPC42600.1"/>
    <property type="molecule type" value="Genomic_DNA"/>
</dbReference>
<organism evidence="3 4">
    <name type="scientific">Kaustia mangrovi</name>
    <dbReference type="NCBI Taxonomy" id="2593653"/>
    <lineage>
        <taxon>Bacteria</taxon>
        <taxon>Pseudomonadati</taxon>
        <taxon>Pseudomonadota</taxon>
        <taxon>Alphaproteobacteria</taxon>
        <taxon>Hyphomicrobiales</taxon>
        <taxon>Parvibaculaceae</taxon>
        <taxon>Kaustia</taxon>
    </lineage>
</organism>
<proteinExistence type="predicted"/>
<name>A0A7S8HBH4_9HYPH</name>
<dbReference type="InterPro" id="IPR023485">
    <property type="entry name" value="Ptyr_pPase"/>
</dbReference>
<dbReference type="GO" id="GO:0046685">
    <property type="term" value="P:response to arsenic-containing substance"/>
    <property type="evidence" value="ECO:0007669"/>
    <property type="project" value="UniProtKB-KW"/>
</dbReference>
<keyword evidence="1" id="KW-0059">Arsenical resistance</keyword>
<feature type="domain" description="Phosphotyrosine protein phosphatase I" evidence="2">
    <location>
        <begin position="4"/>
        <end position="141"/>
    </location>
</feature>
<keyword evidence="4" id="KW-1185">Reference proteome</keyword>
<accession>A0A7S8HBH4</accession>
<dbReference type="Pfam" id="PF01451">
    <property type="entry name" value="LMWPc"/>
    <property type="match status" value="1"/>
</dbReference>
<dbReference type="SUPFAM" id="SSF52788">
    <property type="entry name" value="Phosphotyrosine protein phosphatases I"/>
    <property type="match status" value="1"/>
</dbReference>
<gene>
    <name evidence="3" type="ORF">HW532_07740</name>
</gene>
<dbReference type="AlphaFoldDB" id="A0A7S8HBH4"/>
<evidence type="ECO:0000259" key="2">
    <source>
        <dbReference type="SMART" id="SM00226"/>
    </source>
</evidence>
<reference evidence="3 4" key="1">
    <citation type="submission" date="2020-06" db="EMBL/GenBank/DDBJ databases">
        <title>Genome sequence of 2 isolates from Red Sea Mangroves.</title>
        <authorList>
            <person name="Sefrji F."/>
            <person name="Michoud G."/>
            <person name="Merlino G."/>
            <person name="Daffonchio D."/>
        </authorList>
    </citation>
    <scope>NUCLEOTIDE SEQUENCE [LARGE SCALE GENOMIC DNA]</scope>
    <source>
        <strain evidence="3 4">R1DC25</strain>
    </source>
</reference>
<dbReference type="PANTHER" id="PTHR43428">
    <property type="entry name" value="ARSENATE REDUCTASE"/>
    <property type="match status" value="1"/>
</dbReference>
<dbReference type="KEGG" id="kmn:HW532_07740"/>